<keyword evidence="10" id="KW-1185">Reference proteome</keyword>
<gene>
    <name evidence="9" type="ORF">FEV09_11485</name>
</gene>
<protein>
    <recommendedName>
        <fullName evidence="11">Site-2 protease family protein</fullName>
    </recommendedName>
</protein>
<dbReference type="GO" id="GO:0016020">
    <property type="term" value="C:membrane"/>
    <property type="evidence" value="ECO:0007669"/>
    <property type="project" value="UniProtKB-SubCell"/>
</dbReference>
<evidence type="ECO:0000256" key="8">
    <source>
        <dbReference type="SAM" id="Phobius"/>
    </source>
</evidence>
<evidence type="ECO:0000256" key="4">
    <source>
        <dbReference type="ARBA" id="ARBA00022801"/>
    </source>
</evidence>
<evidence type="ECO:0000313" key="9">
    <source>
        <dbReference type="EMBL" id="MDG3495182.1"/>
    </source>
</evidence>
<keyword evidence="6 8" id="KW-1133">Transmembrane helix</keyword>
<evidence type="ECO:0000256" key="2">
    <source>
        <dbReference type="ARBA" id="ARBA00022670"/>
    </source>
</evidence>
<evidence type="ECO:0000313" key="10">
    <source>
        <dbReference type="Proteomes" id="UP001152872"/>
    </source>
</evidence>
<dbReference type="EMBL" id="VBTY01000086">
    <property type="protein sequence ID" value="MDG3495182.1"/>
    <property type="molecule type" value="Genomic_DNA"/>
</dbReference>
<keyword evidence="4" id="KW-0378">Hydrolase</keyword>
<dbReference type="AlphaFoldDB" id="A0A9X4M869"/>
<dbReference type="GO" id="GO:0008233">
    <property type="term" value="F:peptidase activity"/>
    <property type="evidence" value="ECO:0007669"/>
    <property type="project" value="UniProtKB-KW"/>
</dbReference>
<accession>A0A9X4M869</accession>
<feature type="transmembrane region" description="Helical" evidence="8">
    <location>
        <begin position="309"/>
        <end position="331"/>
    </location>
</feature>
<evidence type="ECO:0008006" key="11">
    <source>
        <dbReference type="Google" id="ProtNLM"/>
    </source>
</evidence>
<dbReference type="InterPro" id="IPR044838">
    <property type="entry name" value="EGY1-like"/>
</dbReference>
<proteinExistence type="predicted"/>
<keyword evidence="2" id="KW-0645">Protease</keyword>
<feature type="transmembrane region" description="Helical" evidence="8">
    <location>
        <begin position="241"/>
        <end position="263"/>
    </location>
</feature>
<comment type="caution">
    <text evidence="9">The sequence shown here is derived from an EMBL/GenBank/DDBJ whole genome shotgun (WGS) entry which is preliminary data.</text>
</comment>
<feature type="transmembrane region" description="Helical" evidence="8">
    <location>
        <begin position="275"/>
        <end position="297"/>
    </location>
</feature>
<evidence type="ECO:0000256" key="5">
    <source>
        <dbReference type="ARBA" id="ARBA00022946"/>
    </source>
</evidence>
<dbReference type="Proteomes" id="UP001152872">
    <property type="component" value="Unassembled WGS sequence"/>
</dbReference>
<keyword evidence="7 8" id="KW-0472">Membrane</keyword>
<evidence type="ECO:0000256" key="3">
    <source>
        <dbReference type="ARBA" id="ARBA00022692"/>
    </source>
</evidence>
<dbReference type="PANTHER" id="PTHR31412:SF0">
    <property type="entry name" value="ZINC METALLOPROTEASE EGY1, CHLOROPLASTIC-RELATED"/>
    <property type="match status" value="1"/>
</dbReference>
<organism evidence="9 10">
    <name type="scientific">Pseudanabaena catenata USMAC16</name>
    <dbReference type="NCBI Taxonomy" id="1855837"/>
    <lineage>
        <taxon>Bacteria</taxon>
        <taxon>Bacillati</taxon>
        <taxon>Cyanobacteriota</taxon>
        <taxon>Cyanophyceae</taxon>
        <taxon>Pseudanabaenales</taxon>
        <taxon>Pseudanabaenaceae</taxon>
        <taxon>Pseudanabaena</taxon>
    </lineage>
</organism>
<keyword evidence="5" id="KW-0809">Transit peptide</keyword>
<name>A0A9X4M869_9CYAN</name>
<feature type="transmembrane region" description="Helical" evidence="8">
    <location>
        <begin position="34"/>
        <end position="54"/>
    </location>
</feature>
<dbReference type="RefSeq" id="WP_009627295.1">
    <property type="nucleotide sequence ID" value="NZ_VBTY01000086.1"/>
</dbReference>
<feature type="transmembrane region" description="Helical" evidence="8">
    <location>
        <begin position="61"/>
        <end position="78"/>
    </location>
</feature>
<reference evidence="9" key="1">
    <citation type="submission" date="2019-05" db="EMBL/GenBank/DDBJ databases">
        <title>Whole genome sequencing of Pseudanabaena catenata USMAC16.</title>
        <authorList>
            <person name="Khan Z."/>
            <person name="Omar W.M."/>
            <person name="Convey P."/>
            <person name="Merican F."/>
            <person name="Najimudin N."/>
        </authorList>
    </citation>
    <scope>NUCLEOTIDE SEQUENCE</scope>
    <source>
        <strain evidence="9">USMAC16</strain>
    </source>
</reference>
<keyword evidence="3 8" id="KW-0812">Transmembrane</keyword>
<comment type="subcellular location">
    <subcellularLocation>
        <location evidence="1">Membrane</location>
        <topology evidence="1">Multi-pass membrane protein</topology>
    </subcellularLocation>
</comment>
<evidence type="ECO:0000256" key="1">
    <source>
        <dbReference type="ARBA" id="ARBA00004141"/>
    </source>
</evidence>
<sequence>MGFEEIFVFVVVGWVASYRQRSLATPSSQEPNHHSQTLVLWILAVVLPSLAIAWTTLHQTALPLIFVTTCFLLCIWIYRTWYPSSNSDISNSDIEASLSLYAHEEKQLKDCFPPAIYLLKGLEYRDQEIYCRGKLRSPNPKYAYDIIAKNLQQIFGDRFTCYLEESPLENVGTSFGSNQDMQETATNYCFYLRPQAITRKQNFLQSWLLSSLSILLTIFALFVVGANIARIEDLSLIDLQLGIPYGLGVMGIFMGRAISHYWIAKQYKLTYIPPLFLPCLGSFGMLGSLNSFLHQGFNETKNLANQRRILFDLAVVPTVTGLVISAFLIFLGNLSPVPSDPLIANPAIAPSFLVTELTTKLMTKLATFEFKDSILATLLQAVFSIGRSGVTAINGSEAIPSLSPLTLAGWAGLALSALQLMPFDLLDGGNLAIAMFGHRQAVVISRITRLVLIAIALFAQPWLRIYSLLLFILPAPRALLLNENFALDRRRDLIGMILMAIALLIILPLPKSLLSS</sequence>
<feature type="transmembrane region" description="Helical" evidence="8">
    <location>
        <begin position="447"/>
        <end position="473"/>
    </location>
</feature>
<feature type="transmembrane region" description="Helical" evidence="8">
    <location>
        <begin position="207"/>
        <end position="229"/>
    </location>
</feature>
<feature type="transmembrane region" description="Helical" evidence="8">
    <location>
        <begin position="493"/>
        <end position="510"/>
    </location>
</feature>
<evidence type="ECO:0000256" key="6">
    <source>
        <dbReference type="ARBA" id="ARBA00022989"/>
    </source>
</evidence>
<dbReference type="PANTHER" id="PTHR31412">
    <property type="entry name" value="ZINC METALLOPROTEASE EGY1"/>
    <property type="match status" value="1"/>
</dbReference>
<evidence type="ECO:0000256" key="7">
    <source>
        <dbReference type="ARBA" id="ARBA00023136"/>
    </source>
</evidence>
<dbReference type="GO" id="GO:0006508">
    <property type="term" value="P:proteolysis"/>
    <property type="evidence" value="ECO:0007669"/>
    <property type="project" value="UniProtKB-KW"/>
</dbReference>